<evidence type="ECO:0000313" key="1">
    <source>
        <dbReference type="EMBL" id="KAL2050570.1"/>
    </source>
</evidence>
<dbReference type="EMBL" id="JBHFEH010000046">
    <property type="protein sequence ID" value="KAL2050570.1"/>
    <property type="molecule type" value="Genomic_DNA"/>
</dbReference>
<accession>A0ABR4AY38</accession>
<comment type="caution">
    <text evidence="1">The sequence shown here is derived from an EMBL/GenBank/DDBJ whole genome shotgun (WGS) entry which is preliminary data.</text>
</comment>
<name>A0ABR4AY38_9LECA</name>
<protein>
    <submittedName>
        <fullName evidence="1">Uncharacterized protein</fullName>
    </submittedName>
</protein>
<keyword evidence="2" id="KW-1185">Reference proteome</keyword>
<evidence type="ECO:0000313" key="2">
    <source>
        <dbReference type="Proteomes" id="UP001590951"/>
    </source>
</evidence>
<sequence length="74" mass="8691">MHEGTKKFFSFIAADVTSPNPPPLSSSFFEQREEDEPTLRAFKKLFTTALYRQTAGLIKESRFWYRCFQDCTDE</sequence>
<gene>
    <name evidence="1" type="ORF">ABVK25_009240</name>
</gene>
<organism evidence="1 2">
    <name type="scientific">Lepraria finkii</name>
    <dbReference type="NCBI Taxonomy" id="1340010"/>
    <lineage>
        <taxon>Eukaryota</taxon>
        <taxon>Fungi</taxon>
        <taxon>Dikarya</taxon>
        <taxon>Ascomycota</taxon>
        <taxon>Pezizomycotina</taxon>
        <taxon>Lecanoromycetes</taxon>
        <taxon>OSLEUM clade</taxon>
        <taxon>Lecanoromycetidae</taxon>
        <taxon>Lecanorales</taxon>
        <taxon>Lecanorineae</taxon>
        <taxon>Stereocaulaceae</taxon>
        <taxon>Lepraria</taxon>
    </lineage>
</organism>
<dbReference type="Proteomes" id="UP001590951">
    <property type="component" value="Unassembled WGS sequence"/>
</dbReference>
<reference evidence="1 2" key="1">
    <citation type="submission" date="2024-09" db="EMBL/GenBank/DDBJ databases">
        <title>Rethinking Asexuality: The Enigmatic Case of Functional Sexual Genes in Lepraria (Stereocaulaceae).</title>
        <authorList>
            <person name="Doellman M."/>
            <person name="Sun Y."/>
            <person name="Barcenas-Pena A."/>
            <person name="Lumbsch H.T."/>
            <person name="Grewe F."/>
        </authorList>
    </citation>
    <scope>NUCLEOTIDE SEQUENCE [LARGE SCALE GENOMIC DNA]</scope>
    <source>
        <strain evidence="1 2">Grewe 0041</strain>
    </source>
</reference>
<proteinExistence type="predicted"/>